<keyword evidence="1 4" id="KW-0689">Ribosomal protein</keyword>
<evidence type="ECO:0000256" key="1">
    <source>
        <dbReference type="ARBA" id="ARBA00022980"/>
    </source>
</evidence>
<sequence>MSLSTQQKKKIIIKFGKNDVDSGNSEVQIALLTKRINQLQSHFSINKKDHSSRLGLLNMVAKRRKLLNYLKKKSFNNYIKLVKQLSLRK</sequence>
<evidence type="ECO:0000256" key="3">
    <source>
        <dbReference type="ARBA" id="ARBA00064542"/>
    </source>
</evidence>
<dbReference type="PROSITE" id="PS00362">
    <property type="entry name" value="RIBOSOMAL_S15"/>
    <property type="match status" value="1"/>
</dbReference>
<dbReference type="OrthoDB" id="9799262at2"/>
<dbReference type="GO" id="GO:0006412">
    <property type="term" value="P:translation"/>
    <property type="evidence" value="ECO:0007669"/>
    <property type="project" value="UniProtKB-UniRule"/>
</dbReference>
<dbReference type="GO" id="GO:0005737">
    <property type="term" value="C:cytoplasm"/>
    <property type="evidence" value="ECO:0007669"/>
    <property type="project" value="UniProtKB-ARBA"/>
</dbReference>
<keyword evidence="4 6" id="KW-0694">RNA-binding</keyword>
<evidence type="ECO:0000313" key="8">
    <source>
        <dbReference type="Proteomes" id="UP000298782"/>
    </source>
</evidence>
<dbReference type="HAMAP" id="MF_01343_B">
    <property type="entry name" value="Ribosomal_uS15_B"/>
    <property type="match status" value="1"/>
</dbReference>
<evidence type="ECO:0000313" key="7">
    <source>
        <dbReference type="EMBL" id="QCI26819.1"/>
    </source>
</evidence>
<organism evidence="7 8">
    <name type="scientific">Buchnera aphidicola</name>
    <name type="common">Thelaxes californica</name>
    <dbReference type="NCBI Taxonomy" id="1315998"/>
    <lineage>
        <taxon>Bacteria</taxon>
        <taxon>Pseudomonadati</taxon>
        <taxon>Pseudomonadota</taxon>
        <taxon>Gammaproteobacteria</taxon>
        <taxon>Enterobacterales</taxon>
        <taxon>Erwiniaceae</taxon>
        <taxon>Buchnera</taxon>
    </lineage>
</organism>
<dbReference type="GO" id="GO:0005840">
    <property type="term" value="C:ribosome"/>
    <property type="evidence" value="ECO:0007669"/>
    <property type="project" value="UniProtKB-KW"/>
</dbReference>
<dbReference type="GO" id="GO:0019843">
    <property type="term" value="F:rRNA binding"/>
    <property type="evidence" value="ECO:0007669"/>
    <property type="project" value="UniProtKB-UniRule"/>
</dbReference>
<protein>
    <recommendedName>
        <fullName evidence="4">Small ribosomal subunit protein uS15</fullName>
    </recommendedName>
</protein>
<dbReference type="PANTHER" id="PTHR23321">
    <property type="entry name" value="RIBOSOMAL PROTEIN S15, BACTERIAL AND ORGANELLAR"/>
    <property type="match status" value="1"/>
</dbReference>
<dbReference type="InterPro" id="IPR005290">
    <property type="entry name" value="Ribosomal_uS15_bac-type"/>
</dbReference>
<evidence type="ECO:0000256" key="4">
    <source>
        <dbReference type="HAMAP-Rule" id="MF_01343"/>
    </source>
</evidence>
<keyword evidence="2 4" id="KW-0687">Ribonucleoprotein</keyword>
<evidence type="ECO:0000256" key="2">
    <source>
        <dbReference type="ARBA" id="ARBA00023274"/>
    </source>
</evidence>
<dbReference type="GO" id="GO:0003735">
    <property type="term" value="F:structural constituent of ribosome"/>
    <property type="evidence" value="ECO:0007669"/>
    <property type="project" value="InterPro"/>
</dbReference>
<evidence type="ECO:0000256" key="6">
    <source>
        <dbReference type="RuleBase" id="RU004524"/>
    </source>
</evidence>
<keyword evidence="8" id="KW-1185">Reference proteome</keyword>
<comment type="function">
    <text evidence="4 6">One of the primary rRNA binding proteins, it binds directly to 16S rRNA where it helps nucleate assembly of the platform of the 30S subunit by binding and bridging several RNA helices of the 16S rRNA.</text>
</comment>
<comment type="similarity">
    <text evidence="4 5">Belongs to the universal ribosomal protein uS15 family.</text>
</comment>
<dbReference type="EMBL" id="CP034852">
    <property type="protein sequence ID" value="QCI26819.1"/>
    <property type="molecule type" value="Genomic_DNA"/>
</dbReference>
<dbReference type="RefSeq" id="WP_158353530.1">
    <property type="nucleotide sequence ID" value="NZ_CP034852.1"/>
</dbReference>
<dbReference type="Gene3D" id="6.10.250.3130">
    <property type="match status" value="1"/>
</dbReference>
<dbReference type="InterPro" id="IPR000589">
    <property type="entry name" value="Ribosomal_uS15"/>
</dbReference>
<comment type="function">
    <text evidence="4">Forms an intersubunit bridge (bridge B4) with the 23S rRNA of the 50S subunit in the ribosome.</text>
</comment>
<dbReference type="PANTHER" id="PTHR23321:SF26">
    <property type="entry name" value="SMALL RIBOSOMAL SUBUNIT PROTEIN US15M"/>
    <property type="match status" value="1"/>
</dbReference>
<dbReference type="SMART" id="SM01387">
    <property type="entry name" value="Ribosomal_S15"/>
    <property type="match status" value="1"/>
</dbReference>
<dbReference type="Pfam" id="PF00312">
    <property type="entry name" value="Ribosomal_S15"/>
    <property type="match status" value="1"/>
</dbReference>
<dbReference type="InterPro" id="IPR009068">
    <property type="entry name" value="uS15_NS1_RNA-bd_sf"/>
</dbReference>
<dbReference type="NCBIfam" id="TIGR00952">
    <property type="entry name" value="S15_bact"/>
    <property type="match status" value="1"/>
</dbReference>
<name>A0A4D6YBS1_9GAMM</name>
<dbReference type="FunFam" id="1.10.287.10:FF:000002">
    <property type="entry name" value="30S ribosomal protein S15"/>
    <property type="match status" value="1"/>
</dbReference>
<comment type="subunit">
    <text evidence="3 4">Part of the 30S ribosomal subunit. Forms a bridge to the 50S subunit in the 70S ribosome, contacting the 23S rRNA.</text>
</comment>
<dbReference type="Gene3D" id="1.10.287.10">
    <property type="entry name" value="S15/NS1, RNA-binding"/>
    <property type="match status" value="1"/>
</dbReference>
<dbReference type="Proteomes" id="UP000298782">
    <property type="component" value="Chromosome"/>
</dbReference>
<reference evidence="7 8" key="2">
    <citation type="submission" date="2019-05" db="EMBL/GenBank/DDBJ databases">
        <title>Genome evolution of the obligate endosymbiont Buchnera aphidicola.</title>
        <authorList>
            <person name="Moran N.A."/>
        </authorList>
    </citation>
    <scope>NUCLEOTIDE SEQUENCE [LARGE SCALE GENOMIC DNA]</scope>
    <source>
        <strain evidence="7 8">Tca</strain>
    </source>
</reference>
<dbReference type="SUPFAM" id="SSF47060">
    <property type="entry name" value="S15/NS1 RNA-binding domain"/>
    <property type="match status" value="1"/>
</dbReference>
<dbReference type="CDD" id="cd00353">
    <property type="entry name" value="Ribosomal_S15p_S13e"/>
    <property type="match status" value="1"/>
</dbReference>
<proteinExistence type="inferred from homology"/>
<dbReference type="GO" id="GO:1990904">
    <property type="term" value="C:ribonucleoprotein complex"/>
    <property type="evidence" value="ECO:0007669"/>
    <property type="project" value="UniProtKB-KW"/>
</dbReference>
<reference evidence="7 8" key="1">
    <citation type="submission" date="2018-12" db="EMBL/GenBank/DDBJ databases">
        <authorList>
            <person name="Chong R.A."/>
        </authorList>
    </citation>
    <scope>NUCLEOTIDE SEQUENCE [LARGE SCALE GENOMIC DNA]</scope>
    <source>
        <strain evidence="7 8">Tca</strain>
    </source>
</reference>
<accession>A0A4D6YBS1</accession>
<keyword evidence="4 6" id="KW-0699">rRNA-binding</keyword>
<gene>
    <name evidence="4" type="primary">rpsO</name>
    <name evidence="7" type="ORF">D9V80_01445</name>
</gene>
<dbReference type="AlphaFoldDB" id="A0A4D6YBS1"/>
<evidence type="ECO:0000256" key="5">
    <source>
        <dbReference type="RuleBase" id="RU003919"/>
    </source>
</evidence>